<sequence>MLLLSKPPWTTLILGISSANLAISTYVNYRQYNALTRPLQTPKDVIFKGSSSATTNDDDDGGAPARACGDDRGAVEKQMEKINDGKIVQFGQRLAIVGFVNGCIEFIKDLCVWKFGLLEKIWKLSCWLTFRFTRHYGGGDAGVGVSGAGFELGSGSSIGVGVGVGGGHGIIKSLVFLVIYNVINFIPDFTINYFTFCSIRDFNISLKLKEIVSKQSSGQQAQSQNSRKSKKKARSKAKKQAFAEQTHVTREWLGNQLLNFTVNLVFNAGLSSIVLKLVDWFEVSTSSISST</sequence>
<protein>
    <submittedName>
        <fullName evidence="1">Unnamed protein product</fullName>
    </submittedName>
</protein>
<evidence type="ECO:0000313" key="2">
    <source>
        <dbReference type="Proteomes" id="UP001165064"/>
    </source>
</evidence>
<organism evidence="1 2">
    <name type="scientific">Ambrosiozyma monospora</name>
    <name type="common">Yeast</name>
    <name type="synonym">Endomycopsis monosporus</name>
    <dbReference type="NCBI Taxonomy" id="43982"/>
    <lineage>
        <taxon>Eukaryota</taxon>
        <taxon>Fungi</taxon>
        <taxon>Dikarya</taxon>
        <taxon>Ascomycota</taxon>
        <taxon>Saccharomycotina</taxon>
        <taxon>Pichiomycetes</taxon>
        <taxon>Pichiales</taxon>
        <taxon>Pichiaceae</taxon>
        <taxon>Ambrosiozyma</taxon>
    </lineage>
</organism>
<accession>A0ACB5T7H8</accession>
<evidence type="ECO:0000313" key="1">
    <source>
        <dbReference type="EMBL" id="GME82071.1"/>
    </source>
</evidence>
<gene>
    <name evidence="1" type="ORF">Amon02_000529700</name>
</gene>
<name>A0ACB5T7H8_AMBMO</name>
<dbReference type="EMBL" id="BSXS01003860">
    <property type="protein sequence ID" value="GME82071.1"/>
    <property type="molecule type" value="Genomic_DNA"/>
</dbReference>
<dbReference type="Proteomes" id="UP001165064">
    <property type="component" value="Unassembled WGS sequence"/>
</dbReference>
<keyword evidence="2" id="KW-1185">Reference proteome</keyword>
<proteinExistence type="predicted"/>
<reference evidence="1" key="1">
    <citation type="submission" date="2023-04" db="EMBL/GenBank/DDBJ databases">
        <title>Ambrosiozyma monospora NBRC 10751.</title>
        <authorList>
            <person name="Ichikawa N."/>
            <person name="Sato H."/>
            <person name="Tonouchi N."/>
        </authorList>
    </citation>
    <scope>NUCLEOTIDE SEQUENCE</scope>
    <source>
        <strain evidence="1">NBRC 10751</strain>
    </source>
</reference>
<comment type="caution">
    <text evidence="1">The sequence shown here is derived from an EMBL/GenBank/DDBJ whole genome shotgun (WGS) entry which is preliminary data.</text>
</comment>